<dbReference type="InterPro" id="IPR049254">
    <property type="entry name" value="Phage_tail_terminator"/>
</dbReference>
<dbReference type="Proteomes" id="UP000249890">
    <property type="component" value="Chromosome"/>
</dbReference>
<dbReference type="RefSeq" id="WP_087918306.1">
    <property type="nucleotide sequence ID" value="NZ_CP021780.1"/>
</dbReference>
<name>A0A2Z2KS14_9BACL</name>
<dbReference type="AlphaFoldDB" id="A0A2Z2KS14"/>
<protein>
    <recommendedName>
        <fullName evidence="3">DUF3168 domain-containing protein</fullName>
    </recommendedName>
</protein>
<organism evidence="1 2">
    <name type="scientific">Paenibacillus donghaensis</name>
    <dbReference type="NCBI Taxonomy" id="414771"/>
    <lineage>
        <taxon>Bacteria</taxon>
        <taxon>Bacillati</taxon>
        <taxon>Bacillota</taxon>
        <taxon>Bacilli</taxon>
        <taxon>Bacillales</taxon>
        <taxon>Paenibacillaceae</taxon>
        <taxon>Paenibacillus</taxon>
    </lineage>
</organism>
<gene>
    <name evidence="1" type="ORF">B9T62_28295</name>
</gene>
<evidence type="ECO:0008006" key="3">
    <source>
        <dbReference type="Google" id="ProtNLM"/>
    </source>
</evidence>
<accession>A0A2Z2KS14</accession>
<keyword evidence="2" id="KW-1185">Reference proteome</keyword>
<proteinExistence type="predicted"/>
<dbReference type="KEGG" id="pdh:B9T62_28295"/>
<evidence type="ECO:0000313" key="1">
    <source>
        <dbReference type="EMBL" id="ASA24322.1"/>
    </source>
</evidence>
<sequence>MSVEQLRGQIIRALEQYYPEVPVYDGGEEPGEAYFYPGLISATYDRQREGRYMAIYRFGIRYKKASLLEGEHCADGLSEALAMMQGEAGAYRIVRQAWEAGAAEEGPLFTADFMLYLQSERTEAQKIARMSGGERLK</sequence>
<reference evidence="1 2" key="1">
    <citation type="submission" date="2017-06" db="EMBL/GenBank/DDBJ databases">
        <title>Complete genome sequence of Paenibacillus donghaensis KCTC 13049T isolated from East Sea sediment, South Korea.</title>
        <authorList>
            <person name="Jung B.K."/>
            <person name="Hong S.-J."/>
            <person name="Shin J.-H."/>
        </authorList>
    </citation>
    <scope>NUCLEOTIDE SEQUENCE [LARGE SCALE GENOMIC DNA]</scope>
    <source>
        <strain evidence="1 2">KCTC 13049</strain>
    </source>
</reference>
<dbReference type="OrthoDB" id="2600668at2"/>
<evidence type="ECO:0000313" key="2">
    <source>
        <dbReference type="Proteomes" id="UP000249890"/>
    </source>
</evidence>
<dbReference type="EMBL" id="CP021780">
    <property type="protein sequence ID" value="ASA24322.1"/>
    <property type="molecule type" value="Genomic_DNA"/>
</dbReference>
<dbReference type="Pfam" id="PF20765">
    <property type="entry name" value="Phage_tail_terminator_8"/>
    <property type="match status" value="1"/>
</dbReference>